<dbReference type="OrthoDB" id="8357622at2759"/>
<dbReference type="EMBL" id="BMAW01098781">
    <property type="protein sequence ID" value="GFS86522.1"/>
    <property type="molecule type" value="Genomic_DNA"/>
</dbReference>
<name>A0A8X6MZF7_NEPPI</name>
<dbReference type="AlphaFoldDB" id="A0A8X6MZF7"/>
<dbReference type="Pfam" id="PF00013">
    <property type="entry name" value="KH_1"/>
    <property type="match status" value="1"/>
</dbReference>
<comment type="caution">
    <text evidence="2">The sequence shown here is derived from an EMBL/GenBank/DDBJ whole genome shotgun (WGS) entry which is preliminary data.</text>
</comment>
<dbReference type="GO" id="GO:0003723">
    <property type="term" value="F:RNA binding"/>
    <property type="evidence" value="ECO:0007669"/>
    <property type="project" value="InterPro"/>
</dbReference>
<dbReference type="GO" id="GO:0010468">
    <property type="term" value="P:regulation of gene expression"/>
    <property type="evidence" value="ECO:0007669"/>
    <property type="project" value="UniProtKB-ARBA"/>
</dbReference>
<keyword evidence="3" id="KW-1185">Reference proteome</keyword>
<feature type="domain" description="K Homology" evidence="1">
    <location>
        <begin position="36"/>
        <end position="87"/>
    </location>
</feature>
<dbReference type="InterPro" id="IPR036612">
    <property type="entry name" value="KH_dom_type_1_sf"/>
</dbReference>
<evidence type="ECO:0000259" key="1">
    <source>
        <dbReference type="Pfam" id="PF00013"/>
    </source>
</evidence>
<organism evidence="2 3">
    <name type="scientific">Nephila pilipes</name>
    <name type="common">Giant wood spider</name>
    <name type="synonym">Nephila maculata</name>
    <dbReference type="NCBI Taxonomy" id="299642"/>
    <lineage>
        <taxon>Eukaryota</taxon>
        <taxon>Metazoa</taxon>
        <taxon>Ecdysozoa</taxon>
        <taxon>Arthropoda</taxon>
        <taxon>Chelicerata</taxon>
        <taxon>Arachnida</taxon>
        <taxon>Araneae</taxon>
        <taxon>Araneomorphae</taxon>
        <taxon>Entelegynae</taxon>
        <taxon>Araneoidea</taxon>
        <taxon>Nephilidae</taxon>
        <taxon>Nephila</taxon>
    </lineage>
</organism>
<reference evidence="2" key="1">
    <citation type="submission" date="2020-08" db="EMBL/GenBank/DDBJ databases">
        <title>Multicomponent nature underlies the extraordinary mechanical properties of spider dragline silk.</title>
        <authorList>
            <person name="Kono N."/>
            <person name="Nakamura H."/>
            <person name="Mori M."/>
            <person name="Yoshida Y."/>
            <person name="Ohtoshi R."/>
            <person name="Malay A.D."/>
            <person name="Moran D.A.P."/>
            <person name="Tomita M."/>
            <person name="Numata K."/>
            <person name="Arakawa K."/>
        </authorList>
    </citation>
    <scope>NUCLEOTIDE SEQUENCE</scope>
</reference>
<dbReference type="SUPFAM" id="SSF54791">
    <property type="entry name" value="Eukaryotic type KH-domain (KH-domain type I)"/>
    <property type="match status" value="1"/>
</dbReference>
<dbReference type="InterPro" id="IPR004088">
    <property type="entry name" value="KH_dom_type_1"/>
</dbReference>
<sequence>MFPPDVRSDTIIVWCEKAKLGPALTLVYSKANSIKTEYIDVPSSLHKYIIGKKGAIIKHRIQDLSKVPVDLNDESIKVEGSPEEAYESCKD</sequence>
<dbReference type="Proteomes" id="UP000887013">
    <property type="component" value="Unassembled WGS sequence"/>
</dbReference>
<dbReference type="Gene3D" id="3.30.1370.10">
    <property type="entry name" value="K Homology domain, type 1"/>
    <property type="match status" value="1"/>
</dbReference>
<accession>A0A8X6MZF7</accession>
<protein>
    <submittedName>
        <fullName evidence="2">Vigilin</fullName>
    </submittedName>
</protein>
<evidence type="ECO:0000313" key="3">
    <source>
        <dbReference type="Proteomes" id="UP000887013"/>
    </source>
</evidence>
<proteinExistence type="predicted"/>
<evidence type="ECO:0000313" key="2">
    <source>
        <dbReference type="EMBL" id="GFS86522.1"/>
    </source>
</evidence>
<gene>
    <name evidence="2" type="primary">X975_06383</name>
    <name evidence="2" type="ORF">NPIL_521821</name>
</gene>